<evidence type="ECO:0000256" key="3">
    <source>
        <dbReference type="ARBA" id="ARBA00022452"/>
    </source>
</evidence>
<dbReference type="InterPro" id="IPR000531">
    <property type="entry name" value="Beta-barrel_TonB"/>
</dbReference>
<feature type="chain" id="PRO_5015139621" evidence="13">
    <location>
        <begin position="22"/>
        <end position="730"/>
    </location>
</feature>
<comment type="similarity">
    <text evidence="11 12">Belongs to the TonB-dependent receptor family.</text>
</comment>
<evidence type="ECO:0000256" key="1">
    <source>
        <dbReference type="ARBA" id="ARBA00004571"/>
    </source>
</evidence>
<keyword evidence="16" id="KW-0675">Receptor</keyword>
<dbReference type="Proteomes" id="UP000241074">
    <property type="component" value="Chromosome"/>
</dbReference>
<dbReference type="SUPFAM" id="SSF56935">
    <property type="entry name" value="Porins"/>
    <property type="match status" value="1"/>
</dbReference>
<keyword evidence="10 11" id="KW-0998">Cell outer membrane</keyword>
<gene>
    <name evidence="16" type="ORF">C7S18_17935</name>
</gene>
<dbReference type="Gene3D" id="2.40.170.20">
    <property type="entry name" value="TonB-dependent receptor, beta-barrel domain"/>
    <property type="match status" value="1"/>
</dbReference>
<keyword evidence="6" id="KW-0408">Iron</keyword>
<evidence type="ECO:0000256" key="8">
    <source>
        <dbReference type="ARBA" id="ARBA00023077"/>
    </source>
</evidence>
<keyword evidence="2 11" id="KW-0813">Transport</keyword>
<evidence type="ECO:0000256" key="4">
    <source>
        <dbReference type="ARBA" id="ARBA00022496"/>
    </source>
</evidence>
<dbReference type="Pfam" id="PF00593">
    <property type="entry name" value="TonB_dep_Rec_b-barrel"/>
    <property type="match status" value="1"/>
</dbReference>
<keyword evidence="4" id="KW-0410">Iron transport</keyword>
<reference evidence="16 17" key="2">
    <citation type="submission" date="2018-03" db="EMBL/GenBank/DDBJ databases">
        <authorList>
            <person name="Keele B.F."/>
        </authorList>
    </citation>
    <scope>NUCLEOTIDE SEQUENCE [LARGE SCALE GENOMIC DNA]</scope>
    <source>
        <strain evidence="16 17">D13</strain>
    </source>
</reference>
<reference evidence="16 17" key="1">
    <citation type="submission" date="2018-03" db="EMBL/GenBank/DDBJ databases">
        <title>Ahniella affigens gen. nov., sp. nov., a gammaproteobacterium isolated from sandy soil near a stream.</title>
        <authorList>
            <person name="Ko Y."/>
            <person name="Kim J.-H."/>
        </authorList>
    </citation>
    <scope>NUCLEOTIDE SEQUENCE [LARGE SCALE GENOMIC DNA]</scope>
    <source>
        <strain evidence="16 17">D13</strain>
    </source>
</reference>
<evidence type="ECO:0000256" key="5">
    <source>
        <dbReference type="ARBA" id="ARBA00022692"/>
    </source>
</evidence>
<evidence type="ECO:0000256" key="6">
    <source>
        <dbReference type="ARBA" id="ARBA00023004"/>
    </source>
</evidence>
<feature type="signal peptide" evidence="13">
    <location>
        <begin position="1"/>
        <end position="21"/>
    </location>
</feature>
<evidence type="ECO:0000313" key="16">
    <source>
        <dbReference type="EMBL" id="AVQ00175.1"/>
    </source>
</evidence>
<dbReference type="GO" id="GO:0009279">
    <property type="term" value="C:cell outer membrane"/>
    <property type="evidence" value="ECO:0007669"/>
    <property type="project" value="UniProtKB-SubCell"/>
</dbReference>
<comment type="subcellular location">
    <subcellularLocation>
        <location evidence="1 11">Cell outer membrane</location>
        <topology evidence="1 11">Multi-pass membrane protein</topology>
    </subcellularLocation>
</comment>
<evidence type="ECO:0000313" key="17">
    <source>
        <dbReference type="Proteomes" id="UP000241074"/>
    </source>
</evidence>
<name>A0A2P1PZC8_9GAMM</name>
<dbReference type="OrthoDB" id="127311at2"/>
<protein>
    <submittedName>
        <fullName evidence="16">TonB-dependent receptor</fullName>
    </submittedName>
</protein>
<evidence type="ECO:0000256" key="7">
    <source>
        <dbReference type="ARBA" id="ARBA00023065"/>
    </source>
</evidence>
<evidence type="ECO:0000256" key="12">
    <source>
        <dbReference type="RuleBase" id="RU003357"/>
    </source>
</evidence>
<keyword evidence="17" id="KW-1185">Reference proteome</keyword>
<keyword evidence="9 11" id="KW-0472">Membrane</keyword>
<dbReference type="InterPro" id="IPR039426">
    <property type="entry name" value="TonB-dep_rcpt-like"/>
</dbReference>
<accession>A0A2P1PZC8</accession>
<dbReference type="PANTHER" id="PTHR32552:SF81">
    <property type="entry name" value="TONB-DEPENDENT OUTER MEMBRANE RECEPTOR"/>
    <property type="match status" value="1"/>
</dbReference>
<dbReference type="CDD" id="cd01347">
    <property type="entry name" value="ligand_gated_channel"/>
    <property type="match status" value="1"/>
</dbReference>
<dbReference type="PROSITE" id="PS52016">
    <property type="entry name" value="TONB_DEPENDENT_REC_3"/>
    <property type="match status" value="1"/>
</dbReference>
<keyword evidence="8 12" id="KW-0798">TonB box</keyword>
<evidence type="ECO:0000256" key="2">
    <source>
        <dbReference type="ARBA" id="ARBA00022448"/>
    </source>
</evidence>
<evidence type="ECO:0000256" key="13">
    <source>
        <dbReference type="SAM" id="SignalP"/>
    </source>
</evidence>
<dbReference type="Pfam" id="PF07715">
    <property type="entry name" value="Plug"/>
    <property type="match status" value="1"/>
</dbReference>
<proteinExistence type="inferred from homology"/>
<dbReference type="EMBL" id="CP027860">
    <property type="protein sequence ID" value="AVQ00175.1"/>
    <property type="molecule type" value="Genomic_DNA"/>
</dbReference>
<organism evidence="16 17">
    <name type="scientific">Ahniella affigens</name>
    <dbReference type="NCBI Taxonomy" id="2021234"/>
    <lineage>
        <taxon>Bacteria</taxon>
        <taxon>Pseudomonadati</taxon>
        <taxon>Pseudomonadota</taxon>
        <taxon>Gammaproteobacteria</taxon>
        <taxon>Lysobacterales</taxon>
        <taxon>Rhodanobacteraceae</taxon>
        <taxon>Ahniella</taxon>
    </lineage>
</organism>
<keyword evidence="7" id="KW-0406">Ion transport</keyword>
<sequence length="730" mass="79533">MKKSPIAFAVALALASTSLFAQDPAASKSDEPASESALETITVTARRREETLQDVPVAVTAFTETALENLNIEDMSDLDAEVPNLTVYAARGSSSTVTAYIRGIGQSDPLWGVDPGVGVYLDDVYIARPQGALLDVIDIDRVEVLRGPQGSLYGKNTIGGAIKYVTKPLLPDFSATTTIAIGSYNQLDVKTSINAPLGSDAVVARVSLASLNRDGFGENRFNEQPVSDKEILVGRASLGFYPSDTVSVLISADHMDDQSGVRGGQRLNAFNAFDPLQTPPFDDRYDIASGMPNVNDTSMDGAAATINWNINEAWWFKSVTAYRESDTDTNIDFDMLPNKITDVRALYSDDQLSQEFQFNYTGDSLVGVFGLFWFDGSAGGTVFNNFRNLSFGTTNGVVDTTSLALYGEGTYKINDAWSITAGLRYTDEEKTADVLNQAFANANFTTPVATPADFNDSVTFKNASPKISVDYRVTDDILLYGIVSRGFKSGGFNIRANTLAVPQSARPFDDESVTSFEIGTKQAWRDQTVFFNASYFYNQYRDIQLSVFSAFDSNGDGVNDAFFGDFTNAGKAHIQGLELELQFAPTEQFRISGNVGWLDAQYDEFISRDVDISDTQYFTNAPELSAALNMSYTWPLFGGELMARAGASYQDKVYPTTDLSEAIAQSGYTLFNAGLVWRGEDSPWTVSLQGSNLGDKAYRTTGYNIPVLGILTGFYGPPRQITLAATYTFD</sequence>
<dbReference type="KEGG" id="xba:C7S18_17935"/>
<evidence type="ECO:0000259" key="15">
    <source>
        <dbReference type="Pfam" id="PF07715"/>
    </source>
</evidence>
<dbReference type="InterPro" id="IPR012910">
    <property type="entry name" value="Plug_dom"/>
</dbReference>
<keyword evidence="13" id="KW-0732">Signal</keyword>
<feature type="domain" description="TonB-dependent receptor plug" evidence="15">
    <location>
        <begin position="52"/>
        <end position="161"/>
    </location>
</feature>
<feature type="domain" description="TonB-dependent receptor-like beta-barrel" evidence="14">
    <location>
        <begin position="260"/>
        <end position="693"/>
    </location>
</feature>
<keyword evidence="5 11" id="KW-0812">Transmembrane</keyword>
<dbReference type="InterPro" id="IPR036942">
    <property type="entry name" value="Beta-barrel_TonB_sf"/>
</dbReference>
<keyword evidence="3 11" id="KW-1134">Transmembrane beta strand</keyword>
<dbReference type="GO" id="GO:0006826">
    <property type="term" value="P:iron ion transport"/>
    <property type="evidence" value="ECO:0007669"/>
    <property type="project" value="UniProtKB-KW"/>
</dbReference>
<dbReference type="PANTHER" id="PTHR32552">
    <property type="entry name" value="FERRICHROME IRON RECEPTOR-RELATED"/>
    <property type="match status" value="1"/>
</dbReference>
<dbReference type="AlphaFoldDB" id="A0A2P1PZC8"/>
<evidence type="ECO:0000259" key="14">
    <source>
        <dbReference type="Pfam" id="PF00593"/>
    </source>
</evidence>
<evidence type="ECO:0000256" key="10">
    <source>
        <dbReference type="ARBA" id="ARBA00023237"/>
    </source>
</evidence>
<evidence type="ECO:0000256" key="11">
    <source>
        <dbReference type="PROSITE-ProRule" id="PRU01360"/>
    </source>
</evidence>
<evidence type="ECO:0000256" key="9">
    <source>
        <dbReference type="ARBA" id="ARBA00023136"/>
    </source>
</evidence>